<dbReference type="PIRSF" id="PIRSF006060">
    <property type="entry name" value="AA_transporter"/>
    <property type="match status" value="1"/>
</dbReference>
<feature type="transmembrane region" description="Helical" evidence="9">
    <location>
        <begin position="190"/>
        <end position="213"/>
    </location>
</feature>
<evidence type="ECO:0000256" key="4">
    <source>
        <dbReference type="ARBA" id="ARBA00022692"/>
    </source>
</evidence>
<dbReference type="eggNOG" id="KOG1286">
    <property type="taxonomic scope" value="Eukaryota"/>
</dbReference>
<dbReference type="EMBL" id="FO082059">
    <property type="protein sequence ID" value="CCE72986.1"/>
    <property type="molecule type" value="Genomic_DNA"/>
</dbReference>
<evidence type="ECO:0000256" key="7">
    <source>
        <dbReference type="ARBA" id="ARBA00023136"/>
    </source>
</evidence>
<proteinExistence type="inferred from homology"/>
<feature type="transmembrane region" description="Helical" evidence="9">
    <location>
        <begin position="340"/>
        <end position="360"/>
    </location>
</feature>
<feature type="transmembrane region" description="Helical" evidence="9">
    <location>
        <begin position="54"/>
        <end position="76"/>
    </location>
</feature>
<feature type="transmembrane region" description="Helical" evidence="9">
    <location>
        <begin position="425"/>
        <end position="442"/>
    </location>
</feature>
<dbReference type="Gene3D" id="1.20.1740.10">
    <property type="entry name" value="Amino acid/polyamine transporter I"/>
    <property type="match status" value="1"/>
</dbReference>
<dbReference type="OrthoDB" id="10062876at2759"/>
<dbReference type="PANTHER" id="PTHR43341">
    <property type="entry name" value="AMINO ACID PERMEASE"/>
    <property type="match status" value="1"/>
</dbReference>
<feature type="transmembrane region" description="Helical" evidence="9">
    <location>
        <begin position="82"/>
        <end position="101"/>
    </location>
</feature>
<evidence type="ECO:0000256" key="9">
    <source>
        <dbReference type="SAM" id="Phobius"/>
    </source>
</evidence>
<dbReference type="FunFam" id="1.20.1740.10:FF:000006">
    <property type="entry name" value="General amino acid permease"/>
    <property type="match status" value="1"/>
</dbReference>
<evidence type="ECO:0000256" key="1">
    <source>
        <dbReference type="ARBA" id="ARBA00004141"/>
    </source>
</evidence>
<evidence type="ECO:0000256" key="5">
    <source>
        <dbReference type="ARBA" id="ARBA00022970"/>
    </source>
</evidence>
<keyword evidence="13" id="KW-1185">Reference proteome</keyword>
<dbReference type="STRING" id="559304.G8YST5"/>
<dbReference type="InParanoid" id="G8YST5"/>
<dbReference type="GO" id="GO:0016020">
    <property type="term" value="C:membrane"/>
    <property type="evidence" value="ECO:0007669"/>
    <property type="project" value="UniProtKB-SubCell"/>
</dbReference>
<accession>G8YST5</accession>
<feature type="transmembrane region" description="Helical" evidence="9">
    <location>
        <begin position="463"/>
        <end position="483"/>
    </location>
</feature>
<protein>
    <submittedName>
        <fullName evidence="12">Piso0_000594 protein</fullName>
    </submittedName>
</protein>
<dbReference type="AlphaFoldDB" id="G8YST5"/>
<feature type="transmembrane region" description="Helical" evidence="9">
    <location>
        <begin position="489"/>
        <end position="509"/>
    </location>
</feature>
<keyword evidence="6 9" id="KW-1133">Transmembrane helix</keyword>
<comment type="subcellular location">
    <subcellularLocation>
        <location evidence="1">Membrane</location>
        <topology evidence="1">Multi-pass membrane protein</topology>
    </subcellularLocation>
</comment>
<evidence type="ECO:0000256" key="8">
    <source>
        <dbReference type="SAM" id="MobiDB-lite"/>
    </source>
</evidence>
<dbReference type="InterPro" id="IPR004840">
    <property type="entry name" value="Amino_acid_permease_CS"/>
</dbReference>
<reference evidence="13" key="2">
    <citation type="journal article" date="2012" name="G3 (Bethesda)">
        <title>Pichia sorbitophila, an interspecies yeast hybrid reveals early steps of genome resolution following polyploidization.</title>
        <authorList>
            <person name="Leh Louis V."/>
            <person name="Despons L."/>
            <person name="Friedrich A."/>
            <person name="Martin T."/>
            <person name="Durrens P."/>
            <person name="Casaregola S."/>
            <person name="Neuveglise C."/>
            <person name="Fairhead C."/>
            <person name="Marck C."/>
            <person name="Cruz J.A."/>
            <person name="Straub M.L."/>
            <person name="Kugler V."/>
            <person name="Sacerdot C."/>
            <person name="Uzunov Z."/>
            <person name="Thierry A."/>
            <person name="Weiss S."/>
            <person name="Bleykasten C."/>
            <person name="De Montigny J."/>
            <person name="Jacques N."/>
            <person name="Jung P."/>
            <person name="Lemaire M."/>
            <person name="Mallet S."/>
            <person name="Morel G."/>
            <person name="Richard G.F."/>
            <person name="Sarkar A."/>
            <person name="Savel G."/>
            <person name="Schacherer J."/>
            <person name="Seret M.L."/>
            <person name="Talla E."/>
            <person name="Samson G."/>
            <person name="Jubin C."/>
            <person name="Poulain J."/>
            <person name="Vacherie B."/>
            <person name="Barbe V."/>
            <person name="Pelletier E."/>
            <person name="Sherman D.J."/>
            <person name="Westhof E."/>
            <person name="Weissenbach J."/>
            <person name="Baret P.V."/>
            <person name="Wincker P."/>
            <person name="Gaillardin C."/>
            <person name="Dujon B."/>
            <person name="Souciet J.L."/>
        </authorList>
    </citation>
    <scope>NUCLEOTIDE SEQUENCE [LARGE SCALE GENOMIC DNA]</scope>
    <source>
        <strain evidence="13">ATCC MYA-4447 / BCRC 22081 / CBS 7064 / NBRC 10061 / NRRL Y-12695</strain>
    </source>
</reference>
<evidence type="ECO:0000256" key="3">
    <source>
        <dbReference type="ARBA" id="ARBA00022448"/>
    </source>
</evidence>
<keyword evidence="5" id="KW-0029">Amino-acid transport</keyword>
<evidence type="ECO:0000313" key="11">
    <source>
        <dbReference type="EMBL" id="CCE72986.1"/>
    </source>
</evidence>
<feature type="domain" description="Amino acid permease/ SLC12A" evidence="10">
    <location>
        <begin position="53"/>
        <end position="519"/>
    </location>
</feature>
<dbReference type="PROSITE" id="PS00218">
    <property type="entry name" value="AMINO_ACID_PERMEASE_1"/>
    <property type="match status" value="1"/>
</dbReference>
<feature type="transmembrane region" description="Helical" evidence="9">
    <location>
        <begin position="386"/>
        <end position="405"/>
    </location>
</feature>
<dbReference type="OMA" id="WIVNLCT"/>
<feature type="transmembrane region" description="Helical" evidence="9">
    <location>
        <begin position="163"/>
        <end position="184"/>
    </location>
</feature>
<gene>
    <name evidence="12" type="primary">Piso0_000594</name>
    <name evidence="11" type="ORF">GNLVRS01_PISO0A12782g</name>
    <name evidence="12" type="ORF">GNLVRS01_PISO0B12849g</name>
</gene>
<keyword evidence="7 9" id="KW-0472">Membrane</keyword>
<organism evidence="12 13">
    <name type="scientific">Pichia sorbitophila (strain ATCC MYA-4447 / BCRC 22081 / CBS 7064 / NBRC 10061 / NRRL Y-12695)</name>
    <name type="common">Hybrid yeast</name>
    <dbReference type="NCBI Taxonomy" id="559304"/>
    <lineage>
        <taxon>Eukaryota</taxon>
        <taxon>Fungi</taxon>
        <taxon>Dikarya</taxon>
        <taxon>Ascomycota</taxon>
        <taxon>Saccharomycotina</taxon>
        <taxon>Pichiomycetes</taxon>
        <taxon>Debaryomycetaceae</taxon>
        <taxon>Millerozyma</taxon>
    </lineage>
</organism>
<evidence type="ECO:0000256" key="6">
    <source>
        <dbReference type="ARBA" id="ARBA00022989"/>
    </source>
</evidence>
<dbReference type="PANTHER" id="PTHR43341:SF15">
    <property type="entry name" value="GENERAL AMINO ACID PERMEASE AGP2"/>
    <property type="match status" value="1"/>
</dbReference>
<keyword evidence="3" id="KW-0813">Transport</keyword>
<name>G8YST5_PICSO</name>
<feature type="transmembrane region" description="Helical" evidence="9">
    <location>
        <begin position="285"/>
        <end position="306"/>
    </location>
</feature>
<dbReference type="EMBL" id="FO082058">
    <property type="protein sequence ID" value="CCE73547.1"/>
    <property type="molecule type" value="Genomic_DNA"/>
</dbReference>
<evidence type="ECO:0000313" key="13">
    <source>
        <dbReference type="Proteomes" id="UP000005222"/>
    </source>
</evidence>
<evidence type="ECO:0000256" key="2">
    <source>
        <dbReference type="ARBA" id="ARBA00006983"/>
    </source>
</evidence>
<dbReference type="Proteomes" id="UP000005222">
    <property type="component" value="Chromosome A"/>
</dbReference>
<feature type="compositionally biased region" description="Low complexity" evidence="8">
    <location>
        <begin position="1"/>
        <end position="14"/>
    </location>
</feature>
<comment type="similarity">
    <text evidence="2">Belongs to the amino acid-polyamine-organocation (APC) superfamily. YAT (TC 2.A.3.10) family.</text>
</comment>
<dbReference type="HOGENOM" id="CLU_007946_12_1_1"/>
<feature type="region of interest" description="Disordered" evidence="8">
    <location>
        <begin position="1"/>
        <end position="22"/>
    </location>
</feature>
<dbReference type="Proteomes" id="UP000005222">
    <property type="component" value="Chromosome B"/>
</dbReference>
<dbReference type="Pfam" id="PF00324">
    <property type="entry name" value="AA_permease"/>
    <property type="match status" value="1"/>
</dbReference>
<sequence length="564" mass="63138">MAFGSFSKSNSKPSSKLEKPSDILEDHLSTTLSYEKDSVEDKQKIHRKLDNRHVQLIAIGGSIGTGLFVTIGSGLIKGGPLGLFLAYSFWTCNILLLTTAVGEMVSYLPIAAPFVELAGRCVDEAFECCVGWNFYLMEALYIPFEITAVNGMIHFWRDDYSPAITVCLQIFIYSMINLFAVRIYGESEFWLSLGKLILCIGLLLFTFIAMVGGNPQHDVFGFRNWNVSGGPIGEYITTGALGKFQGFLNALLQALFTVCGPEYMSMVAAEARNPRKVMPIAFKTVLYRLALFYVGGALSVSILIAYNDPTFVELSASSSNSASSPYVVAMENLKIQVLPHIVNALVLSAAFSAGNSYMYCSTRTLYSLANRGFAPRFFRKCTKQGVPIYAVIAGICFSMLSLMQLGSSSATALSYMVSLVTGAQILNYAFMTVTYLGFFRACKAQKLDRRSFPYRSWFQPYSIYISATFLWIMVGIQGYYVFIPGHWEVTTFLFSYIMVFVDIAIYLTWKLVKRTKFVKAEEADLTSGLKEIEDHEYEYYAELEAEGKNIGEMPWYRKALQWIF</sequence>
<reference evidence="12" key="1">
    <citation type="submission" date="2011-10" db="EMBL/GenBank/DDBJ databases">
        <authorList>
            <person name="Genoscope - CEA"/>
        </authorList>
    </citation>
    <scope>NUCLEOTIDE SEQUENCE</scope>
    <source>
        <strain evidence="12">CBS 7064</strain>
    </source>
</reference>
<evidence type="ECO:0000313" key="12">
    <source>
        <dbReference type="EMBL" id="CCE73547.1"/>
    </source>
</evidence>
<dbReference type="InterPro" id="IPR050524">
    <property type="entry name" value="APC_YAT"/>
</dbReference>
<keyword evidence="4 9" id="KW-0812">Transmembrane</keyword>
<evidence type="ECO:0000259" key="10">
    <source>
        <dbReference type="Pfam" id="PF00324"/>
    </source>
</evidence>
<dbReference type="GO" id="GO:0015171">
    <property type="term" value="F:amino acid transmembrane transporter activity"/>
    <property type="evidence" value="ECO:0007669"/>
    <property type="project" value="TreeGrafter"/>
</dbReference>
<dbReference type="InterPro" id="IPR004841">
    <property type="entry name" value="AA-permease/SLC12A_dom"/>
</dbReference>